<accession>A0AAD6MZX9</accession>
<evidence type="ECO:0000256" key="2">
    <source>
        <dbReference type="SAM" id="Coils"/>
    </source>
</evidence>
<feature type="compositionally biased region" description="Basic and acidic residues" evidence="3">
    <location>
        <begin position="148"/>
        <end position="160"/>
    </location>
</feature>
<protein>
    <recommendedName>
        <fullName evidence="1">Vacuolar ATPase assembly protein VMA22</fullName>
    </recommendedName>
</protein>
<dbReference type="GO" id="GO:1990871">
    <property type="term" value="C:Vma12-Vma22 assembly complex"/>
    <property type="evidence" value="ECO:0007669"/>
    <property type="project" value="TreeGrafter"/>
</dbReference>
<dbReference type="EMBL" id="JAQJAN010000002">
    <property type="protein sequence ID" value="KAJ5738377.1"/>
    <property type="molecule type" value="Genomic_DNA"/>
</dbReference>
<dbReference type="Proteomes" id="UP001215712">
    <property type="component" value="Unassembled WGS sequence"/>
</dbReference>
<evidence type="ECO:0000313" key="4">
    <source>
        <dbReference type="EMBL" id="KAJ5738377.1"/>
    </source>
</evidence>
<sequence length="221" mass="25187">MSSVELEVTASKESLQSLDTLLERYLQLLDRQQQMQSELAKEMSSGFLSLAHANYLCPPGRRYGADYYDERMKANQRISIREAPENDEVEYQFLLDSITQHLPDKPTEIQLESPIPKFPQNAGTSHLELHTTGNDDLPGDDPNVSRSSLEEEKKKERPKKFQSDDPIYWYGVLVPSSLRTAQKAFAGGIRRQVPELAAVTVEMRGLEQKIRHLRTKLDLVS</sequence>
<evidence type="ECO:0000256" key="1">
    <source>
        <dbReference type="ARBA" id="ARBA00093634"/>
    </source>
</evidence>
<dbReference type="AlphaFoldDB" id="A0AAD6MZX9"/>
<proteinExistence type="predicted"/>
<feature type="coiled-coil region" evidence="2">
    <location>
        <begin position="15"/>
        <end position="42"/>
    </location>
</feature>
<dbReference type="GO" id="GO:0051082">
    <property type="term" value="F:unfolded protein binding"/>
    <property type="evidence" value="ECO:0007669"/>
    <property type="project" value="TreeGrafter"/>
</dbReference>
<keyword evidence="5" id="KW-1185">Reference proteome</keyword>
<keyword evidence="2" id="KW-0175">Coiled coil</keyword>
<organism evidence="4 5">
    <name type="scientific">Penicillium malachiteum</name>
    <dbReference type="NCBI Taxonomy" id="1324776"/>
    <lineage>
        <taxon>Eukaryota</taxon>
        <taxon>Fungi</taxon>
        <taxon>Dikarya</taxon>
        <taxon>Ascomycota</taxon>
        <taxon>Pezizomycotina</taxon>
        <taxon>Eurotiomycetes</taxon>
        <taxon>Eurotiomycetidae</taxon>
        <taxon>Eurotiales</taxon>
        <taxon>Aspergillaceae</taxon>
        <taxon>Penicillium</taxon>
    </lineage>
</organism>
<name>A0AAD6MZX9_9EURO</name>
<comment type="caution">
    <text evidence="4">The sequence shown here is derived from an EMBL/GenBank/DDBJ whole genome shotgun (WGS) entry which is preliminary data.</text>
</comment>
<feature type="region of interest" description="Disordered" evidence="3">
    <location>
        <begin position="110"/>
        <end position="160"/>
    </location>
</feature>
<evidence type="ECO:0000256" key="3">
    <source>
        <dbReference type="SAM" id="MobiDB-lite"/>
    </source>
</evidence>
<reference evidence="4" key="2">
    <citation type="submission" date="2023-01" db="EMBL/GenBank/DDBJ databases">
        <authorList>
            <person name="Petersen C."/>
        </authorList>
    </citation>
    <scope>NUCLEOTIDE SEQUENCE</scope>
    <source>
        <strain evidence="4">IBT 17514</strain>
    </source>
</reference>
<dbReference type="InterPro" id="IPR040357">
    <property type="entry name" value="Vma22/CCDC115"/>
</dbReference>
<reference evidence="4" key="1">
    <citation type="journal article" date="2023" name="IMA Fungus">
        <title>Comparative genomic study of the Penicillium genus elucidates a diverse pangenome and 15 lateral gene transfer events.</title>
        <authorList>
            <person name="Petersen C."/>
            <person name="Sorensen T."/>
            <person name="Nielsen M.R."/>
            <person name="Sondergaard T.E."/>
            <person name="Sorensen J.L."/>
            <person name="Fitzpatrick D.A."/>
            <person name="Frisvad J.C."/>
            <person name="Nielsen K.L."/>
        </authorList>
    </citation>
    <scope>NUCLEOTIDE SEQUENCE</scope>
    <source>
        <strain evidence="4">IBT 17514</strain>
    </source>
</reference>
<gene>
    <name evidence="4" type="ORF">N7493_001532</name>
</gene>
<dbReference type="PANTHER" id="PTHR31996:SF2">
    <property type="entry name" value="COILED-COIL DOMAIN-CONTAINING PROTEIN 115"/>
    <property type="match status" value="1"/>
</dbReference>
<evidence type="ECO:0000313" key="5">
    <source>
        <dbReference type="Proteomes" id="UP001215712"/>
    </source>
</evidence>
<dbReference type="Pfam" id="PF21730">
    <property type="entry name" value="Vma22_CCDC115"/>
    <property type="match status" value="1"/>
</dbReference>
<dbReference type="GO" id="GO:0070072">
    <property type="term" value="P:vacuolar proton-transporting V-type ATPase complex assembly"/>
    <property type="evidence" value="ECO:0007669"/>
    <property type="project" value="InterPro"/>
</dbReference>
<dbReference type="PANTHER" id="PTHR31996">
    <property type="entry name" value="COILED-COIL DOMAIN-CONTAINING PROTEIN 115"/>
    <property type="match status" value="1"/>
</dbReference>